<evidence type="ECO:0000256" key="1">
    <source>
        <dbReference type="ARBA" id="ARBA00022598"/>
    </source>
</evidence>
<dbReference type="EMBL" id="BAABAT010000042">
    <property type="protein sequence ID" value="GAA4260731.1"/>
    <property type="molecule type" value="Genomic_DNA"/>
</dbReference>
<evidence type="ECO:0000313" key="6">
    <source>
        <dbReference type="EMBL" id="GAA4260731.1"/>
    </source>
</evidence>
<dbReference type="Pfam" id="PF13535">
    <property type="entry name" value="ATP-grasp_4"/>
    <property type="match status" value="1"/>
</dbReference>
<dbReference type="PROSITE" id="PS50975">
    <property type="entry name" value="ATP_GRASP"/>
    <property type="match status" value="1"/>
</dbReference>
<dbReference type="InterPro" id="IPR052032">
    <property type="entry name" value="ATP-dep_AA_Ligase"/>
</dbReference>
<dbReference type="Gene3D" id="3.30.470.20">
    <property type="entry name" value="ATP-grasp fold, B domain"/>
    <property type="match status" value="1"/>
</dbReference>
<dbReference type="InterPro" id="IPR011761">
    <property type="entry name" value="ATP-grasp"/>
</dbReference>
<keyword evidence="3 4" id="KW-0067">ATP-binding</keyword>
<evidence type="ECO:0000256" key="3">
    <source>
        <dbReference type="ARBA" id="ARBA00022840"/>
    </source>
</evidence>
<comment type="caution">
    <text evidence="6">The sequence shown here is derived from an EMBL/GenBank/DDBJ whole genome shotgun (WGS) entry which is preliminary data.</text>
</comment>
<evidence type="ECO:0000313" key="7">
    <source>
        <dbReference type="Proteomes" id="UP001500620"/>
    </source>
</evidence>
<organism evidence="6 7">
    <name type="scientific">Dactylosporangium darangshiense</name>
    <dbReference type="NCBI Taxonomy" id="579108"/>
    <lineage>
        <taxon>Bacteria</taxon>
        <taxon>Bacillati</taxon>
        <taxon>Actinomycetota</taxon>
        <taxon>Actinomycetes</taxon>
        <taxon>Micromonosporales</taxon>
        <taxon>Micromonosporaceae</taxon>
        <taxon>Dactylosporangium</taxon>
    </lineage>
</organism>
<name>A0ABP8DP68_9ACTN</name>
<dbReference type="PANTHER" id="PTHR43585">
    <property type="entry name" value="FUMIPYRROLE BIOSYNTHESIS PROTEIN C"/>
    <property type="match status" value="1"/>
</dbReference>
<keyword evidence="7" id="KW-1185">Reference proteome</keyword>
<dbReference type="RefSeq" id="WP_345137766.1">
    <property type="nucleotide sequence ID" value="NZ_BAABAT010000042.1"/>
</dbReference>
<keyword evidence="1" id="KW-0436">Ligase</keyword>
<evidence type="ECO:0000256" key="4">
    <source>
        <dbReference type="PROSITE-ProRule" id="PRU00409"/>
    </source>
</evidence>
<protein>
    <recommendedName>
        <fullName evidence="5">ATP-grasp domain-containing protein</fullName>
    </recommendedName>
</protein>
<gene>
    <name evidence="6" type="ORF">GCM10022255_090520</name>
</gene>
<keyword evidence="2 4" id="KW-0547">Nucleotide-binding</keyword>
<reference evidence="7" key="1">
    <citation type="journal article" date="2019" name="Int. J. Syst. Evol. Microbiol.">
        <title>The Global Catalogue of Microorganisms (GCM) 10K type strain sequencing project: providing services to taxonomists for standard genome sequencing and annotation.</title>
        <authorList>
            <consortium name="The Broad Institute Genomics Platform"/>
            <consortium name="The Broad Institute Genome Sequencing Center for Infectious Disease"/>
            <person name="Wu L."/>
            <person name="Ma J."/>
        </authorList>
    </citation>
    <scope>NUCLEOTIDE SEQUENCE [LARGE SCALE GENOMIC DNA]</scope>
    <source>
        <strain evidence="7">JCM 17441</strain>
    </source>
</reference>
<dbReference type="SUPFAM" id="SSF56059">
    <property type="entry name" value="Glutathione synthetase ATP-binding domain-like"/>
    <property type="match status" value="1"/>
</dbReference>
<dbReference type="Pfam" id="PF18603">
    <property type="entry name" value="LAL_C2"/>
    <property type="match status" value="1"/>
</dbReference>
<proteinExistence type="predicted"/>
<evidence type="ECO:0000259" key="5">
    <source>
        <dbReference type="PROSITE" id="PS50975"/>
    </source>
</evidence>
<evidence type="ECO:0000256" key="2">
    <source>
        <dbReference type="ARBA" id="ARBA00022741"/>
    </source>
</evidence>
<sequence>MRAGATHALVGFSKGLVAELDRLLPAASLVVLEEADVIAARDVRRRLAPFRCVAALLEMPIHDEVDTTSLLHAVGGPGDVRVVLPAVEYGVVAAAALAEAWQLRGAGTGAARILRDKEALRRHAGTVGLPQPRWRVAAGPADVAAFRAAHGRCVLKPTGRQASLGVRVVSEHDDVAAAWSQSACVDESRMRARRTPPVRYLVEEYLEGPEVSVECLVDDGTVRFVNVTAKVVHNGPWPVELGHVVPAALPVAVTAAVVELTTRLAATVGFGSGVLHAEWILVDGVDPHLVECAARLPGDSIDELIDLAYGGSITADLVGLLGGAGVADRSAPSRSAAIRFLTCPPGVVADVSGIDIAERSEGVHQVAVTATPGSTVAPLTSSWDRIGHVIATGPTGPDAEERAARAAALIAVSTR</sequence>
<feature type="domain" description="ATP-grasp" evidence="5">
    <location>
        <begin position="121"/>
        <end position="322"/>
    </location>
</feature>
<dbReference type="Proteomes" id="UP001500620">
    <property type="component" value="Unassembled WGS sequence"/>
</dbReference>
<dbReference type="InterPro" id="IPR040570">
    <property type="entry name" value="LAL_C2"/>
</dbReference>
<dbReference type="PANTHER" id="PTHR43585:SF2">
    <property type="entry name" value="ATP-GRASP ENZYME FSQD"/>
    <property type="match status" value="1"/>
</dbReference>
<accession>A0ABP8DP68</accession>